<dbReference type="AlphaFoldDB" id="A0AAV2T1X7"/>
<feature type="domain" description="Protein KASH5 EF-hand-like" evidence="1">
    <location>
        <begin position="7"/>
        <end position="59"/>
    </location>
</feature>
<dbReference type="SUPFAM" id="SSF47473">
    <property type="entry name" value="EF-hand"/>
    <property type="match status" value="1"/>
</dbReference>
<evidence type="ECO:0000313" key="3">
    <source>
        <dbReference type="Proteomes" id="UP001497525"/>
    </source>
</evidence>
<dbReference type="InterPro" id="IPR011992">
    <property type="entry name" value="EF-hand-dom_pair"/>
</dbReference>
<proteinExistence type="predicted"/>
<organism evidence="2 3">
    <name type="scientific">Calicophoron daubneyi</name>
    <name type="common">Rumen fluke</name>
    <name type="synonym">Paramphistomum daubneyi</name>
    <dbReference type="NCBI Taxonomy" id="300641"/>
    <lineage>
        <taxon>Eukaryota</taxon>
        <taxon>Metazoa</taxon>
        <taxon>Spiralia</taxon>
        <taxon>Lophotrochozoa</taxon>
        <taxon>Platyhelminthes</taxon>
        <taxon>Trematoda</taxon>
        <taxon>Digenea</taxon>
        <taxon>Plagiorchiida</taxon>
        <taxon>Pronocephalata</taxon>
        <taxon>Paramphistomoidea</taxon>
        <taxon>Paramphistomidae</taxon>
        <taxon>Calicophoron</taxon>
    </lineage>
</organism>
<dbReference type="Gene3D" id="1.10.238.10">
    <property type="entry name" value="EF-hand"/>
    <property type="match status" value="1"/>
</dbReference>
<evidence type="ECO:0000259" key="1">
    <source>
        <dbReference type="Pfam" id="PF14658"/>
    </source>
</evidence>
<accession>A0AAV2T1X7</accession>
<dbReference type="Proteomes" id="UP001497525">
    <property type="component" value="Unassembled WGS sequence"/>
</dbReference>
<name>A0AAV2T1X7_CALDB</name>
<evidence type="ECO:0000313" key="2">
    <source>
        <dbReference type="EMBL" id="CAL5131169.1"/>
    </source>
</evidence>
<comment type="caution">
    <text evidence="2">The sequence shown here is derived from an EMBL/GenBank/DDBJ whole genome shotgun (WGS) entry which is preliminary data.</text>
</comment>
<sequence length="69" mass="8112">MRSYINTFLAVDRNKTGIVFVSDLEHYLKQHHATEEAINEWKQKFDPYHTGFITRNGFCERLGVEPAQL</sequence>
<dbReference type="EMBL" id="CAXLJL010000079">
    <property type="protein sequence ID" value="CAL5131169.1"/>
    <property type="molecule type" value="Genomic_DNA"/>
</dbReference>
<protein>
    <recommendedName>
        <fullName evidence="1">Protein KASH5 EF-hand-like domain-containing protein</fullName>
    </recommendedName>
</protein>
<gene>
    <name evidence="2" type="ORF">CDAUBV1_LOCUS3342</name>
</gene>
<dbReference type="InterPro" id="IPR039508">
    <property type="entry name" value="KASH5_EF-hand-like_dom"/>
</dbReference>
<reference evidence="2" key="1">
    <citation type="submission" date="2024-06" db="EMBL/GenBank/DDBJ databases">
        <authorList>
            <person name="Liu X."/>
            <person name="Lenzi L."/>
            <person name="Haldenby T S."/>
            <person name="Uol C."/>
        </authorList>
    </citation>
    <scope>NUCLEOTIDE SEQUENCE</scope>
</reference>
<dbReference type="Pfam" id="PF14658">
    <property type="entry name" value="EF-hand_9"/>
    <property type="match status" value="1"/>
</dbReference>